<evidence type="ECO:0000256" key="1">
    <source>
        <dbReference type="SAM" id="Coils"/>
    </source>
</evidence>
<accession>A0A820QDJ0</accession>
<feature type="coiled-coil region" evidence="1">
    <location>
        <begin position="1"/>
        <end position="42"/>
    </location>
</feature>
<keyword evidence="1" id="KW-0175">Coiled coil</keyword>
<reference evidence="2" key="1">
    <citation type="submission" date="2021-02" db="EMBL/GenBank/DDBJ databases">
        <authorList>
            <person name="Nowell W R."/>
        </authorList>
    </citation>
    <scope>NUCLEOTIDE SEQUENCE</scope>
</reference>
<comment type="caution">
    <text evidence="2">The sequence shown here is derived from an EMBL/GenBank/DDBJ whole genome shotgun (WGS) entry which is preliminary data.</text>
</comment>
<sequence>MRQKQDEYDEIETAYTEEKRLLIELEERFEKLKEEYDKIMAERKA</sequence>
<dbReference type="EMBL" id="CAJOAZ010028384">
    <property type="protein sequence ID" value="CAF4417127.1"/>
    <property type="molecule type" value="Genomic_DNA"/>
</dbReference>
<protein>
    <submittedName>
        <fullName evidence="2">Uncharacterized protein</fullName>
    </submittedName>
</protein>
<organism evidence="2 3">
    <name type="scientific">Adineta steineri</name>
    <dbReference type="NCBI Taxonomy" id="433720"/>
    <lineage>
        <taxon>Eukaryota</taxon>
        <taxon>Metazoa</taxon>
        <taxon>Spiralia</taxon>
        <taxon>Gnathifera</taxon>
        <taxon>Rotifera</taxon>
        <taxon>Eurotatoria</taxon>
        <taxon>Bdelloidea</taxon>
        <taxon>Adinetida</taxon>
        <taxon>Adinetidae</taxon>
        <taxon>Adineta</taxon>
    </lineage>
</organism>
<name>A0A820QDJ0_9BILA</name>
<gene>
    <name evidence="2" type="ORF">OXD698_LOCUS52406</name>
</gene>
<proteinExistence type="predicted"/>
<dbReference type="AlphaFoldDB" id="A0A820QDJ0"/>
<feature type="non-terminal residue" evidence="2">
    <location>
        <position position="1"/>
    </location>
</feature>
<dbReference type="Proteomes" id="UP000663844">
    <property type="component" value="Unassembled WGS sequence"/>
</dbReference>
<evidence type="ECO:0000313" key="3">
    <source>
        <dbReference type="Proteomes" id="UP000663844"/>
    </source>
</evidence>
<evidence type="ECO:0000313" key="2">
    <source>
        <dbReference type="EMBL" id="CAF4417127.1"/>
    </source>
</evidence>